<dbReference type="GO" id="GO:0042551">
    <property type="term" value="P:neuron maturation"/>
    <property type="evidence" value="ECO:0007669"/>
    <property type="project" value="TreeGrafter"/>
</dbReference>
<comment type="caution">
    <text evidence="3">The sequence shown here is derived from an EMBL/GenBank/DDBJ whole genome shotgun (WGS) entry which is preliminary data.</text>
</comment>
<name>A0A8J6KXS9_MICOH</name>
<feature type="compositionally biased region" description="Low complexity" evidence="1">
    <location>
        <begin position="532"/>
        <end position="566"/>
    </location>
</feature>
<dbReference type="InterPro" id="IPR029360">
    <property type="entry name" value="SRRM_C"/>
</dbReference>
<dbReference type="Proteomes" id="UP000710432">
    <property type="component" value="Unassembled WGS sequence"/>
</dbReference>
<feature type="compositionally biased region" description="Basic residues" evidence="1">
    <location>
        <begin position="442"/>
        <end position="459"/>
    </location>
</feature>
<evidence type="ECO:0000256" key="1">
    <source>
        <dbReference type="SAM" id="MobiDB-lite"/>
    </source>
</evidence>
<feature type="compositionally biased region" description="Basic and acidic residues" evidence="1">
    <location>
        <begin position="460"/>
        <end position="469"/>
    </location>
</feature>
<dbReference type="AlphaFoldDB" id="A0A8J6KXS9"/>
<feature type="compositionally biased region" description="Basic residues" evidence="1">
    <location>
        <begin position="291"/>
        <end position="305"/>
    </location>
</feature>
<feature type="compositionally biased region" description="Basic residues" evidence="1">
    <location>
        <begin position="515"/>
        <end position="531"/>
    </location>
</feature>
<feature type="compositionally biased region" description="Basic residues" evidence="1">
    <location>
        <begin position="265"/>
        <end position="283"/>
    </location>
</feature>
<organism evidence="3 4">
    <name type="scientific">Microtus ochrogaster</name>
    <name type="common">Prairie vole</name>
    <dbReference type="NCBI Taxonomy" id="79684"/>
    <lineage>
        <taxon>Eukaryota</taxon>
        <taxon>Metazoa</taxon>
        <taxon>Chordata</taxon>
        <taxon>Craniata</taxon>
        <taxon>Vertebrata</taxon>
        <taxon>Euteleostomi</taxon>
        <taxon>Mammalia</taxon>
        <taxon>Eutheria</taxon>
        <taxon>Euarchontoglires</taxon>
        <taxon>Glires</taxon>
        <taxon>Rodentia</taxon>
        <taxon>Myomorpha</taxon>
        <taxon>Muroidea</taxon>
        <taxon>Cricetidae</taxon>
        <taxon>Arvicolinae</taxon>
        <taxon>Microtus</taxon>
    </lineage>
</organism>
<dbReference type="GO" id="GO:0043484">
    <property type="term" value="P:regulation of RNA splicing"/>
    <property type="evidence" value="ECO:0007669"/>
    <property type="project" value="TreeGrafter"/>
</dbReference>
<sequence>MTSLQQGEKQLFEKFWKGTFKAVATPRPESIIVASITARKPLPRPRNEIGAPYGNMETLDKLLSYPLYGSILVHLGDTVEHGKEHGLGYSFIGITWCFYLGTLQFDAYVNATVSSGNRDKETYNAVICKSPNDEHSLNPIFSSSTALELDRPDTISPLGLKDIPPHSPLLFAVFSPIGTEPQSSLLVPAQDGPSEKLGQRLATEPFGANSWERDKTCRELGPARAHSASPERDLTPPPSSRGKKKKKKSTRKKRRRSPSYSPSPVKKKKKKSSKKHKRNRYRGRSPEEGRKSRRTHSRRCSKNHYKVSPEARSSHLPSQPLQRLGFLSARGVCAEVKKSSLVPCTARSSPIKECSRSSSYTSTRSSSPSSRSPNHRASPRYTRSRSTSSEKRSYSRSPSYSSKSGKRSPPSRSSRSRRSPSYSRYSPSRDSKYGEKGLHPRERARRRRRSYSPMRKRRRDSPSHLEARRITSARKRPIPYYRPSPSSSSSLSSASSWYSSSSSRSASRSYSRSRSPSRSRSRSQTRSRTRTSRSSSSRSLSLGSRSRSRSRSLSYSSAESYASTRR</sequence>
<feature type="compositionally biased region" description="Low complexity" evidence="1">
    <location>
        <begin position="479"/>
        <end position="514"/>
    </location>
</feature>
<dbReference type="GO" id="GO:0006397">
    <property type="term" value="P:mRNA processing"/>
    <property type="evidence" value="ECO:0007669"/>
    <property type="project" value="TreeGrafter"/>
</dbReference>
<feature type="domain" description="Serine/arginine repetitive matrix protein C-terminal" evidence="2">
    <location>
        <begin position="421"/>
        <end position="483"/>
    </location>
</feature>
<feature type="region of interest" description="Disordered" evidence="1">
    <location>
        <begin position="337"/>
        <end position="566"/>
    </location>
</feature>
<dbReference type="InterPro" id="IPR052109">
    <property type="entry name" value="SRRM_Domain-Containing"/>
</dbReference>
<feature type="compositionally biased region" description="Basic residues" evidence="1">
    <location>
        <begin position="241"/>
        <end position="257"/>
    </location>
</feature>
<protein>
    <submittedName>
        <fullName evidence="3">Serine/arginine repetitive matrix protein 4</fullName>
    </submittedName>
</protein>
<dbReference type="Pfam" id="PF15230">
    <property type="entry name" value="SRRM_C"/>
    <property type="match status" value="1"/>
</dbReference>
<feature type="compositionally biased region" description="Low complexity" evidence="1">
    <location>
        <begin position="356"/>
        <end position="372"/>
    </location>
</feature>
<feature type="compositionally biased region" description="Basic and acidic residues" evidence="1">
    <location>
        <begin position="427"/>
        <end position="441"/>
    </location>
</feature>
<dbReference type="EMBL" id="JAATJU010021628">
    <property type="protein sequence ID" value="KAH0513159.1"/>
    <property type="molecule type" value="Genomic_DNA"/>
</dbReference>
<dbReference type="GO" id="GO:0003729">
    <property type="term" value="F:mRNA binding"/>
    <property type="evidence" value="ECO:0007669"/>
    <property type="project" value="TreeGrafter"/>
</dbReference>
<feature type="compositionally biased region" description="Low complexity" evidence="1">
    <location>
        <begin position="395"/>
        <end position="426"/>
    </location>
</feature>
<accession>A0A8J6KXS9</accession>
<evidence type="ECO:0000313" key="3">
    <source>
        <dbReference type="EMBL" id="KAH0513159.1"/>
    </source>
</evidence>
<evidence type="ECO:0000259" key="2">
    <source>
        <dbReference type="Pfam" id="PF15230"/>
    </source>
</evidence>
<evidence type="ECO:0000313" key="4">
    <source>
        <dbReference type="Proteomes" id="UP000710432"/>
    </source>
</evidence>
<feature type="region of interest" description="Disordered" evidence="1">
    <location>
        <begin position="203"/>
        <end position="320"/>
    </location>
</feature>
<reference evidence="3" key="1">
    <citation type="submission" date="2020-03" db="EMBL/GenBank/DDBJ databases">
        <title>Studies in the Genomics of Life Span.</title>
        <authorList>
            <person name="Glass D."/>
        </authorList>
    </citation>
    <scope>NUCLEOTIDE SEQUENCE</scope>
    <source>
        <strain evidence="3">LTLLF</strain>
        <tissue evidence="3">Muscle</tissue>
    </source>
</reference>
<dbReference type="PANTHER" id="PTHR34755">
    <property type="entry name" value="SERINE/ARGININE REPETITIVE MATRIX PROTEIN 3-RELATED"/>
    <property type="match status" value="1"/>
</dbReference>
<dbReference type="GO" id="GO:0005634">
    <property type="term" value="C:nucleus"/>
    <property type="evidence" value="ECO:0007669"/>
    <property type="project" value="TreeGrafter"/>
</dbReference>
<dbReference type="PANTHER" id="PTHR34755:SF1">
    <property type="entry name" value="SERINE_ARGININE REPETITIVE MATRIX PROTEIN 4"/>
    <property type="match status" value="1"/>
</dbReference>
<proteinExistence type="predicted"/>
<gene>
    <name evidence="3" type="ORF">LTLLF_141655</name>
</gene>